<reference evidence="3" key="1">
    <citation type="submission" date="2016-06" db="EMBL/GenBank/DDBJ databases">
        <authorList>
            <person name="Varghese N."/>
            <person name="Submissions Spin"/>
        </authorList>
    </citation>
    <scope>NUCLEOTIDE SEQUENCE [LARGE SCALE GENOMIC DNA]</scope>
    <source>
        <strain evidence="3">DSM 44151</strain>
    </source>
</reference>
<keyword evidence="3" id="KW-1185">Reference proteome</keyword>
<gene>
    <name evidence="2" type="ORF">GA0070603_2051</name>
</gene>
<evidence type="ECO:0000256" key="1">
    <source>
        <dbReference type="SAM" id="MobiDB-lite"/>
    </source>
</evidence>
<dbReference type="STRING" id="47854.GA0070603_2051"/>
<name>A0A1C6UNX9_9ACTN</name>
<feature type="region of interest" description="Disordered" evidence="1">
    <location>
        <begin position="1"/>
        <end position="52"/>
    </location>
</feature>
<evidence type="ECO:0000313" key="3">
    <source>
        <dbReference type="Proteomes" id="UP000198605"/>
    </source>
</evidence>
<accession>A0A1C6UNX9</accession>
<dbReference type="Proteomes" id="UP000198605">
    <property type="component" value="Unassembled WGS sequence"/>
</dbReference>
<feature type="compositionally biased region" description="Basic and acidic residues" evidence="1">
    <location>
        <begin position="1"/>
        <end position="12"/>
    </location>
</feature>
<organism evidence="2 3">
    <name type="scientific">Micromonospora chersina</name>
    <dbReference type="NCBI Taxonomy" id="47854"/>
    <lineage>
        <taxon>Bacteria</taxon>
        <taxon>Bacillati</taxon>
        <taxon>Actinomycetota</taxon>
        <taxon>Actinomycetes</taxon>
        <taxon>Micromonosporales</taxon>
        <taxon>Micromonosporaceae</taxon>
        <taxon>Micromonospora</taxon>
    </lineage>
</organism>
<dbReference type="EMBL" id="FMIB01000002">
    <property type="protein sequence ID" value="SCL55678.1"/>
    <property type="molecule type" value="Genomic_DNA"/>
</dbReference>
<feature type="compositionally biased region" description="Basic and acidic residues" evidence="1">
    <location>
        <begin position="29"/>
        <end position="52"/>
    </location>
</feature>
<dbReference type="RefSeq" id="WP_357277125.1">
    <property type="nucleotide sequence ID" value="NZ_JBEZOD010000009.1"/>
</dbReference>
<sequence>MGDRDRLHEMRQQAHNAGIEGNSKMTEQQLRDALRRVGKGEKPQMAKEHAKR</sequence>
<protein>
    <submittedName>
        <fullName evidence="2">Uncharacterized protein</fullName>
    </submittedName>
</protein>
<evidence type="ECO:0000313" key="2">
    <source>
        <dbReference type="EMBL" id="SCL55678.1"/>
    </source>
</evidence>
<proteinExistence type="predicted"/>
<dbReference type="AlphaFoldDB" id="A0A1C6UNX9"/>